<dbReference type="Gene3D" id="3.30.420.10">
    <property type="entry name" value="Ribonuclease H-like superfamily/Ribonuclease H"/>
    <property type="match status" value="1"/>
</dbReference>
<dbReference type="PANTHER" id="PTHR47515:SF1">
    <property type="entry name" value="BLR2054 PROTEIN"/>
    <property type="match status" value="1"/>
</dbReference>
<evidence type="ECO:0000313" key="3">
    <source>
        <dbReference type="EMBL" id="BCI66380.1"/>
    </source>
</evidence>
<dbReference type="InterPro" id="IPR012337">
    <property type="entry name" value="RNaseH-like_sf"/>
</dbReference>
<feature type="region of interest" description="Disordered" evidence="1">
    <location>
        <begin position="255"/>
        <end position="296"/>
    </location>
</feature>
<evidence type="ECO:0000256" key="1">
    <source>
        <dbReference type="SAM" id="MobiDB-lite"/>
    </source>
</evidence>
<dbReference type="InterPro" id="IPR001584">
    <property type="entry name" value="Integrase_cat-core"/>
</dbReference>
<dbReference type="Pfam" id="PF13683">
    <property type="entry name" value="rve_3"/>
    <property type="match status" value="1"/>
</dbReference>
<dbReference type="AlphaFoldDB" id="A0A6S6PHI6"/>
<organism evidence="3 4">
    <name type="scientific">Acetobacter aceti</name>
    <dbReference type="NCBI Taxonomy" id="435"/>
    <lineage>
        <taxon>Bacteria</taxon>
        <taxon>Pseudomonadati</taxon>
        <taxon>Pseudomonadota</taxon>
        <taxon>Alphaproteobacteria</taxon>
        <taxon>Acetobacterales</taxon>
        <taxon>Acetobacteraceae</taxon>
        <taxon>Acetobacter</taxon>
        <taxon>Acetobacter subgen. Acetobacter</taxon>
    </lineage>
</organism>
<dbReference type="PANTHER" id="PTHR47515">
    <property type="entry name" value="LOW CALCIUM RESPONSE LOCUS PROTEIN T"/>
    <property type="match status" value="1"/>
</dbReference>
<evidence type="ECO:0000259" key="2">
    <source>
        <dbReference type="PROSITE" id="PS50994"/>
    </source>
</evidence>
<dbReference type="GO" id="GO:0015074">
    <property type="term" value="P:DNA integration"/>
    <property type="evidence" value="ECO:0007669"/>
    <property type="project" value="InterPro"/>
</dbReference>
<feature type="compositionally biased region" description="Polar residues" evidence="1">
    <location>
        <begin position="255"/>
        <end position="264"/>
    </location>
</feature>
<name>A0A6S6PHI6_ACEAC</name>
<gene>
    <name evidence="3" type="ORF">AAJCM20276_10040</name>
</gene>
<dbReference type="SUPFAM" id="SSF53098">
    <property type="entry name" value="Ribonuclease H-like"/>
    <property type="match status" value="1"/>
</dbReference>
<dbReference type="GO" id="GO:0003676">
    <property type="term" value="F:nucleic acid binding"/>
    <property type="evidence" value="ECO:0007669"/>
    <property type="project" value="InterPro"/>
</dbReference>
<accession>A0A6S6PHI6</accession>
<dbReference type="InterPro" id="IPR048020">
    <property type="entry name" value="Transpos_IS3"/>
</dbReference>
<protein>
    <submittedName>
        <fullName evidence="3">Transposase</fullName>
    </submittedName>
</protein>
<feature type="domain" description="Integrase catalytic" evidence="2">
    <location>
        <begin position="112"/>
        <end position="273"/>
    </location>
</feature>
<dbReference type="InterPro" id="IPR036397">
    <property type="entry name" value="RNaseH_sf"/>
</dbReference>
<dbReference type="NCBIfam" id="NF033516">
    <property type="entry name" value="transpos_IS3"/>
    <property type="match status" value="1"/>
</dbReference>
<evidence type="ECO:0000313" key="4">
    <source>
        <dbReference type="Proteomes" id="UP000515220"/>
    </source>
</evidence>
<proteinExistence type="predicted"/>
<dbReference type="PROSITE" id="PS50994">
    <property type="entry name" value="INTEGRASE"/>
    <property type="match status" value="1"/>
</dbReference>
<dbReference type="EMBL" id="AP023326">
    <property type="protein sequence ID" value="BCI66380.1"/>
    <property type="molecule type" value="Genomic_DNA"/>
</dbReference>
<sequence length="296" mass="33695">MVTPVAKRQAVDHIRGVLALSERRACALVGLARRVARYISTRADDVVLRQRLRELAGQRRRFGYRRLSYLLAREGLTPNHKKLFRLYQEEGLKVRHRGGRKRALGTRSPMTVPQEPGQRWSLDFASDALICGRRFRILAVIDDFSRENLALVADTSLSGGRVARELTTLVERYGKPLMIVSDNGTEFTSHAILKWADGMQIEWHYIAPGKPQQNGFVESFNGRLRDECLNETLFTSLTQARQILADWREDYNTVRPHSQLNGRTPDQVARQGSRGHAPETLAIPSTPSHEKRELSF</sequence>
<dbReference type="Proteomes" id="UP000515220">
    <property type="component" value="Chromosome"/>
</dbReference>
<reference evidence="3 4" key="1">
    <citation type="submission" date="2020-07" db="EMBL/GenBank/DDBJ databases">
        <title>Complete Genome Sequence of an acetic acid bacterium, Acetobacter aceti JCM20276.</title>
        <authorList>
            <person name="Hirose Y."/>
            <person name="Mihara H."/>
        </authorList>
    </citation>
    <scope>NUCLEOTIDE SEQUENCE [LARGE SCALE GENOMIC DNA]</scope>
    <source>
        <strain evidence="3 4">JCM20276</strain>
    </source>
</reference>